<keyword evidence="2" id="KW-1185">Reference proteome</keyword>
<dbReference type="AlphaFoldDB" id="M1DQV7"/>
<reference evidence="2" key="1">
    <citation type="journal article" date="2011" name="Nature">
        <title>Genome sequence and analysis of the tuber crop potato.</title>
        <authorList>
            <consortium name="The Potato Genome Sequencing Consortium"/>
        </authorList>
    </citation>
    <scope>NUCLEOTIDE SEQUENCE [LARGE SCALE GENOMIC DNA]</scope>
    <source>
        <strain evidence="2">cv. DM1-3 516 R44</strain>
    </source>
</reference>
<sequence length="180" mass="20694">MLFKIWPLEEHTLGGMRMWNGKLPKLLKNLLKFWESLVPVNPNVGTTETRVRDFSRMNHLESDGYKNEELPQESIDDVFKLVGTADALGDPPFDLLHRFSAFAFSIFAFWNIGRYSTASQNYSATRRLLFFIADLIFSFRVQHTGTLGEVKAIQRLAECVRRSSGLIFFVFSAVLFLFAM</sequence>
<dbReference type="Proteomes" id="UP000011115">
    <property type="component" value="Unassembled WGS sequence"/>
</dbReference>
<evidence type="ECO:0000313" key="1">
    <source>
        <dbReference type="EnsemblPlants" id="PGSC0003DMT400092924"/>
    </source>
</evidence>
<protein>
    <submittedName>
        <fullName evidence="1">Uncharacterized protein</fullName>
    </submittedName>
</protein>
<reference evidence="1" key="2">
    <citation type="submission" date="2015-06" db="UniProtKB">
        <authorList>
            <consortium name="EnsemblPlants"/>
        </authorList>
    </citation>
    <scope>IDENTIFICATION</scope>
    <source>
        <strain evidence="1">DM1-3 516 R44</strain>
    </source>
</reference>
<dbReference type="InParanoid" id="M1DQV7"/>
<organism evidence="1 2">
    <name type="scientific">Solanum tuberosum</name>
    <name type="common">Potato</name>
    <dbReference type="NCBI Taxonomy" id="4113"/>
    <lineage>
        <taxon>Eukaryota</taxon>
        <taxon>Viridiplantae</taxon>
        <taxon>Streptophyta</taxon>
        <taxon>Embryophyta</taxon>
        <taxon>Tracheophyta</taxon>
        <taxon>Spermatophyta</taxon>
        <taxon>Magnoliopsida</taxon>
        <taxon>eudicotyledons</taxon>
        <taxon>Gunneridae</taxon>
        <taxon>Pentapetalae</taxon>
        <taxon>asterids</taxon>
        <taxon>lamiids</taxon>
        <taxon>Solanales</taxon>
        <taxon>Solanaceae</taxon>
        <taxon>Solanoideae</taxon>
        <taxon>Solaneae</taxon>
        <taxon>Solanum</taxon>
    </lineage>
</organism>
<name>M1DQV7_SOLTU</name>
<evidence type="ECO:0000313" key="2">
    <source>
        <dbReference type="Proteomes" id="UP000011115"/>
    </source>
</evidence>
<dbReference type="HOGENOM" id="CLU_126262_0_0_1"/>
<dbReference type="Gramene" id="PGSC0003DMT400092924">
    <property type="protein sequence ID" value="PGSC0003DMT400092924"/>
    <property type="gene ID" value="PGSC0003DMG400042495"/>
</dbReference>
<dbReference type="PaxDb" id="4113-PGSC0003DMT400092924"/>
<proteinExistence type="predicted"/>
<accession>M1DQV7</accession>
<dbReference type="EnsemblPlants" id="PGSC0003DMT400092924">
    <property type="protein sequence ID" value="PGSC0003DMT400092924"/>
    <property type="gene ID" value="PGSC0003DMG400042495"/>
</dbReference>